<keyword evidence="2" id="KW-1185">Reference proteome</keyword>
<organism evidence="1 2">
    <name type="scientific">Thalassobaculum fulvum</name>
    <dbReference type="NCBI Taxonomy" id="1633335"/>
    <lineage>
        <taxon>Bacteria</taxon>
        <taxon>Pseudomonadati</taxon>
        <taxon>Pseudomonadota</taxon>
        <taxon>Alphaproteobacteria</taxon>
        <taxon>Rhodospirillales</taxon>
        <taxon>Thalassobaculaceae</taxon>
        <taxon>Thalassobaculum</taxon>
    </lineage>
</organism>
<accession>A0A918XUA5</accession>
<sequence length="188" mass="21828">MGDLMHTIADPEHRALFDWWLTVRGERDMPSRADFDPLDHPGWLPRLFLVEVGRRPPIFRYRLCGTEIDEQQGYSMTGHSFEELFEGELLRFTLERFGDVAFKRRISYHSTHFSNDNTAKRSRFTRLLLPLSGDGTRVDTILGSRIQVSNFRRNFDQLDHDDRVRRRYEVAMVPATEAASGTVTVLGP</sequence>
<evidence type="ECO:0000313" key="1">
    <source>
        <dbReference type="EMBL" id="GHD54128.1"/>
    </source>
</evidence>
<protein>
    <recommendedName>
        <fullName evidence="3">PAS domain-containing protein</fullName>
    </recommendedName>
</protein>
<dbReference type="InterPro" id="IPR009922">
    <property type="entry name" value="DUF1457"/>
</dbReference>
<reference evidence="1" key="2">
    <citation type="submission" date="2020-09" db="EMBL/GenBank/DDBJ databases">
        <authorList>
            <person name="Sun Q."/>
            <person name="Kim S."/>
        </authorList>
    </citation>
    <scope>NUCLEOTIDE SEQUENCE</scope>
    <source>
        <strain evidence="1">KCTC 42651</strain>
    </source>
</reference>
<reference evidence="1" key="1">
    <citation type="journal article" date="2014" name="Int. J. Syst. Evol. Microbiol.">
        <title>Complete genome sequence of Corynebacterium casei LMG S-19264T (=DSM 44701T), isolated from a smear-ripened cheese.</title>
        <authorList>
            <consortium name="US DOE Joint Genome Institute (JGI-PGF)"/>
            <person name="Walter F."/>
            <person name="Albersmeier A."/>
            <person name="Kalinowski J."/>
            <person name="Ruckert C."/>
        </authorList>
    </citation>
    <scope>NUCLEOTIDE SEQUENCE</scope>
    <source>
        <strain evidence="1">KCTC 42651</strain>
    </source>
</reference>
<comment type="caution">
    <text evidence="1">The sequence shown here is derived from an EMBL/GenBank/DDBJ whole genome shotgun (WGS) entry which is preliminary data.</text>
</comment>
<dbReference type="AlphaFoldDB" id="A0A918XUA5"/>
<dbReference type="Pfam" id="PF07310">
    <property type="entry name" value="PAS_5"/>
    <property type="match status" value="1"/>
</dbReference>
<name>A0A918XUA5_9PROT</name>
<evidence type="ECO:0008006" key="3">
    <source>
        <dbReference type="Google" id="ProtNLM"/>
    </source>
</evidence>
<evidence type="ECO:0000313" key="2">
    <source>
        <dbReference type="Proteomes" id="UP000630353"/>
    </source>
</evidence>
<proteinExistence type="predicted"/>
<dbReference type="RefSeq" id="WP_189991246.1">
    <property type="nucleotide sequence ID" value="NZ_BMZS01000007.1"/>
</dbReference>
<gene>
    <name evidence="1" type="ORF">GCM10017083_31290</name>
</gene>
<dbReference type="Proteomes" id="UP000630353">
    <property type="component" value="Unassembled WGS sequence"/>
</dbReference>
<dbReference type="EMBL" id="BMZS01000007">
    <property type="protein sequence ID" value="GHD54128.1"/>
    <property type="molecule type" value="Genomic_DNA"/>
</dbReference>